<evidence type="ECO:0000313" key="2">
    <source>
        <dbReference type="Proteomes" id="UP001500839"/>
    </source>
</evidence>
<dbReference type="RefSeq" id="WP_200170775.1">
    <property type="nucleotide sequence ID" value="NZ_BAABKQ010000001.1"/>
</dbReference>
<reference evidence="2" key="1">
    <citation type="journal article" date="2019" name="Int. J. Syst. Evol. Microbiol.">
        <title>The Global Catalogue of Microorganisms (GCM) 10K type strain sequencing project: providing services to taxonomists for standard genome sequencing and annotation.</title>
        <authorList>
            <consortium name="The Broad Institute Genomics Platform"/>
            <consortium name="The Broad Institute Genome Sequencing Center for Infectious Disease"/>
            <person name="Wu L."/>
            <person name="Ma J."/>
        </authorList>
    </citation>
    <scope>NUCLEOTIDE SEQUENCE [LARGE SCALE GENOMIC DNA]</scope>
    <source>
        <strain evidence="2">JCM 18542</strain>
    </source>
</reference>
<accession>A0ABP9CHL6</accession>
<protein>
    <submittedName>
        <fullName evidence="1">Uncharacterized protein</fullName>
    </submittedName>
</protein>
<sequence length="109" mass="12074">MTRQDVCARCGHARVLHETVPTDHRFKAPRKKDAVPEPPIGRAELRAIIRAEVRAEIDRAQPVLSRDLAVRLAQAPQPGESAADAEVRRRLEGSAQVAEIIARAQRGDR</sequence>
<comment type="caution">
    <text evidence="1">The sequence shown here is derived from an EMBL/GenBank/DDBJ whole genome shotgun (WGS) entry which is preliminary data.</text>
</comment>
<evidence type="ECO:0000313" key="1">
    <source>
        <dbReference type="EMBL" id="GAA4809408.1"/>
    </source>
</evidence>
<organism evidence="1 2">
    <name type="scientific">Tomitella cavernea</name>
    <dbReference type="NCBI Taxonomy" id="1387982"/>
    <lineage>
        <taxon>Bacteria</taxon>
        <taxon>Bacillati</taxon>
        <taxon>Actinomycetota</taxon>
        <taxon>Actinomycetes</taxon>
        <taxon>Mycobacteriales</taxon>
        <taxon>Tomitella</taxon>
    </lineage>
</organism>
<keyword evidence="2" id="KW-1185">Reference proteome</keyword>
<name>A0ABP9CHL6_9ACTN</name>
<dbReference type="Proteomes" id="UP001500839">
    <property type="component" value="Unassembled WGS sequence"/>
</dbReference>
<dbReference type="EMBL" id="BAABKQ010000001">
    <property type="protein sequence ID" value="GAA4809408.1"/>
    <property type="molecule type" value="Genomic_DNA"/>
</dbReference>
<gene>
    <name evidence="1" type="ORF">GCM10023353_11700</name>
</gene>
<proteinExistence type="predicted"/>